<organism evidence="10 11">
    <name type="scientific">Marinobacter fuscus</name>
    <dbReference type="NCBI Taxonomy" id="2109942"/>
    <lineage>
        <taxon>Bacteria</taxon>
        <taxon>Pseudomonadati</taxon>
        <taxon>Pseudomonadota</taxon>
        <taxon>Gammaproteobacteria</taxon>
        <taxon>Pseudomonadales</taxon>
        <taxon>Marinobacteraceae</taxon>
        <taxon>Marinobacter</taxon>
    </lineage>
</organism>
<dbReference type="SUPFAM" id="SSF56954">
    <property type="entry name" value="Outer membrane efflux proteins (OEP)"/>
    <property type="match status" value="1"/>
</dbReference>
<feature type="chain" id="PRO_5015749818" description="Type I secretion protein TolC" evidence="9">
    <location>
        <begin position="21"/>
        <end position="432"/>
    </location>
</feature>
<accession>A0A2T1K359</accession>
<evidence type="ECO:0000313" key="11">
    <source>
        <dbReference type="Proteomes" id="UP000239866"/>
    </source>
</evidence>
<dbReference type="PANTHER" id="PTHR30026">
    <property type="entry name" value="OUTER MEMBRANE PROTEIN TOLC"/>
    <property type="match status" value="1"/>
</dbReference>
<evidence type="ECO:0000256" key="1">
    <source>
        <dbReference type="ARBA" id="ARBA00004442"/>
    </source>
</evidence>
<evidence type="ECO:0000256" key="5">
    <source>
        <dbReference type="ARBA" id="ARBA00022692"/>
    </source>
</evidence>
<name>A0A2T1K359_9GAMM</name>
<gene>
    <name evidence="10" type="ORF">C7H09_18540</name>
</gene>
<evidence type="ECO:0000256" key="2">
    <source>
        <dbReference type="ARBA" id="ARBA00007613"/>
    </source>
</evidence>
<dbReference type="InterPro" id="IPR051906">
    <property type="entry name" value="TolC-like"/>
</dbReference>
<keyword evidence="5" id="KW-0812">Transmembrane</keyword>
<evidence type="ECO:0000256" key="6">
    <source>
        <dbReference type="ARBA" id="ARBA00023136"/>
    </source>
</evidence>
<evidence type="ECO:0000313" key="10">
    <source>
        <dbReference type="EMBL" id="PSF04606.1"/>
    </source>
</evidence>
<feature type="coiled-coil region" evidence="8">
    <location>
        <begin position="140"/>
        <end position="212"/>
    </location>
</feature>
<dbReference type="GO" id="GO:1990281">
    <property type="term" value="C:efflux pump complex"/>
    <property type="evidence" value="ECO:0007669"/>
    <property type="project" value="TreeGrafter"/>
</dbReference>
<reference evidence="10 11" key="1">
    <citation type="submission" date="2018-03" db="EMBL/GenBank/DDBJ databases">
        <title>Marinobacter brunus sp. nov., a marine bacterium of Gamma-proteobacteria isolated from the surface seawater of the South China Sea.</title>
        <authorList>
            <person name="Cheng H."/>
            <person name="Wu Y.-H."/>
            <person name="Xamxidin M."/>
            <person name="Xu X.-W."/>
        </authorList>
    </citation>
    <scope>NUCLEOTIDE SEQUENCE [LARGE SCALE GENOMIC DNA]</scope>
    <source>
        <strain evidence="10 11">NH169-3</strain>
    </source>
</reference>
<dbReference type="EMBL" id="PXNP01000110">
    <property type="protein sequence ID" value="PSF04606.1"/>
    <property type="molecule type" value="Genomic_DNA"/>
</dbReference>
<dbReference type="AlphaFoldDB" id="A0A2T1K359"/>
<evidence type="ECO:0000256" key="8">
    <source>
        <dbReference type="SAM" id="Coils"/>
    </source>
</evidence>
<evidence type="ECO:0000256" key="9">
    <source>
        <dbReference type="SAM" id="SignalP"/>
    </source>
</evidence>
<dbReference type="OrthoDB" id="9814637at2"/>
<keyword evidence="4" id="KW-1134">Transmembrane beta strand</keyword>
<evidence type="ECO:0008006" key="12">
    <source>
        <dbReference type="Google" id="ProtNLM"/>
    </source>
</evidence>
<comment type="subcellular location">
    <subcellularLocation>
        <location evidence="1">Cell outer membrane</location>
    </subcellularLocation>
</comment>
<dbReference type="GO" id="GO:0009279">
    <property type="term" value="C:cell outer membrane"/>
    <property type="evidence" value="ECO:0007669"/>
    <property type="project" value="UniProtKB-SubCell"/>
</dbReference>
<comment type="similarity">
    <text evidence="2">Belongs to the outer membrane factor (OMF) (TC 1.B.17) family.</text>
</comment>
<dbReference type="Gene3D" id="1.20.1600.10">
    <property type="entry name" value="Outer membrane efflux proteins (OEP)"/>
    <property type="match status" value="1"/>
</dbReference>
<evidence type="ECO:0000256" key="3">
    <source>
        <dbReference type="ARBA" id="ARBA00022448"/>
    </source>
</evidence>
<dbReference type="Pfam" id="PF02321">
    <property type="entry name" value="OEP"/>
    <property type="match status" value="2"/>
</dbReference>
<protein>
    <recommendedName>
        <fullName evidence="12">Type I secretion protein TolC</fullName>
    </recommendedName>
</protein>
<dbReference type="RefSeq" id="WP_106765548.1">
    <property type="nucleotide sequence ID" value="NZ_PXNP01000110.1"/>
</dbReference>
<keyword evidence="9" id="KW-0732">Signal</keyword>
<keyword evidence="8" id="KW-0175">Coiled coil</keyword>
<evidence type="ECO:0000256" key="7">
    <source>
        <dbReference type="ARBA" id="ARBA00023237"/>
    </source>
</evidence>
<dbReference type="InterPro" id="IPR003423">
    <property type="entry name" value="OMP_efflux"/>
</dbReference>
<dbReference type="PANTHER" id="PTHR30026:SF20">
    <property type="entry name" value="OUTER MEMBRANE PROTEIN TOLC"/>
    <property type="match status" value="1"/>
</dbReference>
<proteinExistence type="inferred from homology"/>
<keyword evidence="7" id="KW-0998">Cell outer membrane</keyword>
<dbReference type="GO" id="GO:0015288">
    <property type="term" value="F:porin activity"/>
    <property type="evidence" value="ECO:0007669"/>
    <property type="project" value="TreeGrafter"/>
</dbReference>
<dbReference type="GO" id="GO:0015562">
    <property type="term" value="F:efflux transmembrane transporter activity"/>
    <property type="evidence" value="ECO:0007669"/>
    <property type="project" value="InterPro"/>
</dbReference>
<comment type="caution">
    <text evidence="10">The sequence shown here is derived from an EMBL/GenBank/DDBJ whole genome shotgun (WGS) entry which is preliminary data.</text>
</comment>
<evidence type="ECO:0000256" key="4">
    <source>
        <dbReference type="ARBA" id="ARBA00022452"/>
    </source>
</evidence>
<keyword evidence="6" id="KW-0472">Membrane</keyword>
<keyword evidence="3" id="KW-0813">Transport</keyword>
<feature type="signal peptide" evidence="9">
    <location>
        <begin position="1"/>
        <end position="20"/>
    </location>
</feature>
<sequence>MKATVTGSLLALMMASVPLAAQEKTVVDLEQAYRSALQNNFGLRSEQAALKGEEAATREAWSGVLPQLDATASYGHSRFTRDFGVNSSITDTDEHTSYNVNLSQVVYSAKTFRTIGRANAGEERARQQLRNRSLETGYSAIEAYLAAQALAREIEVLENERASHSRRLEQMERMLSRKLASRADVLEAQATVDQTEADLTGLRTRYRAARQNFTAVTGLPLTEVQLAPLDEEQWRKTPEILQREWSAIALENSGRLGIAAADLDFARATRKFERAGHQPEIYLNARYSENDTFATNLREETRVEVQLRLPLYKGGATSARTRQAAYREEASKLELQHREQLVKVEVARLVEGLEGSYETIRALETARQSGLASLEAAERGFASGVRSLTNLLDARSRLASVERDKVREIYGNLQMQYELQQVAGVLGQQWLP</sequence>
<keyword evidence="11" id="KW-1185">Reference proteome</keyword>
<dbReference type="Proteomes" id="UP000239866">
    <property type="component" value="Unassembled WGS sequence"/>
</dbReference>